<dbReference type="Gene3D" id="3.40.525.10">
    <property type="entry name" value="CRAL-TRIO lipid binding domain"/>
    <property type="match status" value="1"/>
</dbReference>
<dbReference type="SUPFAM" id="SSF52087">
    <property type="entry name" value="CRAL/TRIO domain"/>
    <property type="match status" value="1"/>
</dbReference>
<dbReference type="InterPro" id="IPR036598">
    <property type="entry name" value="GOLD_dom_sf"/>
</dbReference>
<dbReference type="PANTHER" id="PTHR47159">
    <property type="entry name" value="PROTEIN CBG07705-RELATED"/>
    <property type="match status" value="1"/>
</dbReference>
<dbReference type="InterPro" id="IPR058960">
    <property type="entry name" value="Ctg-1-like_C"/>
</dbReference>
<dbReference type="PANTHER" id="PTHR47159:SF3">
    <property type="entry name" value="CRAL-TRIO DOMAIN-CONTAINING PROTEIN"/>
    <property type="match status" value="1"/>
</dbReference>
<comment type="caution">
    <text evidence="2">The sequence shown here is derived from an EMBL/GenBank/DDBJ whole genome shotgun (WGS) entry which is preliminary data.</text>
</comment>
<dbReference type="InterPro" id="IPR053302">
    <property type="entry name" value="CRAL-TRIO_domain"/>
</dbReference>
<dbReference type="CDD" id="cd00170">
    <property type="entry name" value="SEC14"/>
    <property type="match status" value="1"/>
</dbReference>
<dbReference type="EMBL" id="CATQJL010000001">
    <property type="protein sequence ID" value="CAJ0588206.1"/>
    <property type="molecule type" value="Genomic_DNA"/>
</dbReference>
<protein>
    <recommendedName>
        <fullName evidence="1">CRAL-TRIO domain-containing protein</fullName>
    </recommendedName>
</protein>
<dbReference type="Proteomes" id="UP001176961">
    <property type="component" value="Unassembled WGS sequence"/>
</dbReference>
<dbReference type="PROSITE" id="PS50191">
    <property type="entry name" value="CRAL_TRIO"/>
    <property type="match status" value="1"/>
</dbReference>
<evidence type="ECO:0000313" key="3">
    <source>
        <dbReference type="Proteomes" id="UP001176961"/>
    </source>
</evidence>
<accession>A0AA36DIC3</accession>
<dbReference type="Pfam" id="PF25883">
    <property type="entry name" value="F28H7_8_C"/>
    <property type="match status" value="1"/>
</dbReference>
<dbReference type="AlphaFoldDB" id="A0AA36DIC3"/>
<dbReference type="SUPFAM" id="SSF101576">
    <property type="entry name" value="Supernatant protein factor (SPF), C-terminal domain"/>
    <property type="match status" value="1"/>
</dbReference>
<evidence type="ECO:0000259" key="1">
    <source>
        <dbReference type="PROSITE" id="PS50191"/>
    </source>
</evidence>
<reference evidence="2" key="1">
    <citation type="submission" date="2023-07" db="EMBL/GenBank/DDBJ databases">
        <authorList>
            <consortium name="CYATHOMIX"/>
        </authorList>
    </citation>
    <scope>NUCLEOTIDE SEQUENCE</scope>
    <source>
        <strain evidence="2">N/A</strain>
    </source>
</reference>
<keyword evidence="3" id="KW-1185">Reference proteome</keyword>
<dbReference type="SMART" id="SM00516">
    <property type="entry name" value="SEC14"/>
    <property type="match status" value="1"/>
</dbReference>
<dbReference type="Pfam" id="PF00650">
    <property type="entry name" value="CRAL_TRIO"/>
    <property type="match status" value="1"/>
</dbReference>
<sequence>MPISDADRIKIEELRGLVKEHLTPYYDTDFNLLRWLKGHDYNLDVIVPKLTNHLLMRKGVWDLDNLPDKPRNHAVHKHWKSGLTDEAKKTPNCIVNIEQTGGNDYWGMSNVHPINEILKARMHDLESMLRAVMKLEERTGEQCAVLYVMDLTGLKMDRNVMTLITGGLACISAFMAEHYVEMVHSFVLVNVPTFISALWTVARPLLPEKTRNKVNILGSNWKQDILELADPSCLPTYWNEDDLDGPFLASIERGVPYSPEEYYKGTVPANAQTLHIPAGKSGYVDIEAKQESNLSWEIHANGHFAWTIYEVDKDSDAIETIKMKKVYPLFSKIPGPTLVPMTETMQVRKTGLYRFWFGNQHAWFHTLKIQYVIEAGKQDS</sequence>
<dbReference type="Gene3D" id="2.60.120.680">
    <property type="entry name" value="GOLD domain"/>
    <property type="match status" value="1"/>
</dbReference>
<evidence type="ECO:0000313" key="2">
    <source>
        <dbReference type="EMBL" id="CAJ0588206.1"/>
    </source>
</evidence>
<name>A0AA36DIC3_CYLNA</name>
<proteinExistence type="predicted"/>
<organism evidence="2 3">
    <name type="scientific">Cylicocyclus nassatus</name>
    <name type="common">Nematode worm</name>
    <dbReference type="NCBI Taxonomy" id="53992"/>
    <lineage>
        <taxon>Eukaryota</taxon>
        <taxon>Metazoa</taxon>
        <taxon>Ecdysozoa</taxon>
        <taxon>Nematoda</taxon>
        <taxon>Chromadorea</taxon>
        <taxon>Rhabditida</taxon>
        <taxon>Rhabditina</taxon>
        <taxon>Rhabditomorpha</taxon>
        <taxon>Strongyloidea</taxon>
        <taxon>Strongylidae</taxon>
        <taxon>Cylicocyclus</taxon>
    </lineage>
</organism>
<feature type="domain" description="CRAL-TRIO" evidence="1">
    <location>
        <begin position="116"/>
        <end position="246"/>
    </location>
</feature>
<gene>
    <name evidence="2" type="ORF">CYNAS_LOCUS189</name>
</gene>
<dbReference type="InterPro" id="IPR036865">
    <property type="entry name" value="CRAL-TRIO_dom_sf"/>
</dbReference>
<dbReference type="InterPro" id="IPR001251">
    <property type="entry name" value="CRAL-TRIO_dom"/>
</dbReference>